<dbReference type="PANTHER" id="PTHR17224">
    <property type="entry name" value="PEPTIDYL-TRNA HYDROLASE"/>
    <property type="match status" value="1"/>
</dbReference>
<dbReference type="OrthoDB" id="9800507at2"/>
<dbReference type="InterPro" id="IPR001328">
    <property type="entry name" value="Pept_tRNA_hydro"/>
</dbReference>
<evidence type="ECO:0000256" key="7">
    <source>
        <dbReference type="HAMAP-Rule" id="MF_00083"/>
    </source>
</evidence>
<comment type="similarity">
    <text evidence="5 7 9">Belongs to the PTH family.</text>
</comment>
<evidence type="ECO:0000256" key="2">
    <source>
        <dbReference type="ARBA" id="ARBA00022555"/>
    </source>
</evidence>
<dbReference type="InterPro" id="IPR036416">
    <property type="entry name" value="Pept_tRNA_hydro_sf"/>
</dbReference>
<comment type="function">
    <text evidence="7">Catalyzes the release of premature peptidyl moieties from peptidyl-tRNA molecules trapped in stalled 50S ribosomal subunits, and thus maintains levels of free tRNAs and 50S ribosomes.</text>
</comment>
<keyword evidence="12" id="KW-1185">Reference proteome</keyword>
<dbReference type="Gene3D" id="3.40.50.1470">
    <property type="entry name" value="Peptidyl-tRNA hydrolase"/>
    <property type="match status" value="1"/>
</dbReference>
<feature type="active site" description="Proton acceptor" evidence="7">
    <location>
        <position position="19"/>
    </location>
</feature>
<feature type="binding site" evidence="7">
    <location>
        <position position="112"/>
    </location>
    <ligand>
        <name>tRNA</name>
        <dbReference type="ChEBI" id="CHEBI:17843"/>
    </ligand>
</feature>
<feature type="site" description="Stabilizes the basic form of H active site to accept a proton" evidence="7">
    <location>
        <position position="91"/>
    </location>
</feature>
<dbReference type="GO" id="GO:0006515">
    <property type="term" value="P:protein quality control for misfolded or incompletely synthesized proteins"/>
    <property type="evidence" value="ECO:0007669"/>
    <property type="project" value="UniProtKB-UniRule"/>
</dbReference>
<sequence length="255" mass="27945">MYLLVGLGNPGPQYAGNRHNIGFMAVDEIARQHNFGPWRRKFQGEVSEGLIGSNKVLLLKPTTFMNESGRAISEACRFYKIPPEDVYVYHDELDLNPGKVKAKLGGGVAGHNGLRSTGAHIGNNFHRIRLGIGHPGRERVTQWVLGDFAKVDREWLEPTLDALAYTAQSLIENDLGRFMTDFNQRLAPPVNGHKKSKSQSASADTKPSQPGSKASSSSSDKPNKGSNSARSDKNAEPPRNAMAEALKQLVTRNKD</sequence>
<dbReference type="SUPFAM" id="SSF53178">
    <property type="entry name" value="Peptidyl-tRNA hydrolase-like"/>
    <property type="match status" value="1"/>
</dbReference>
<feature type="binding site" evidence="7">
    <location>
        <position position="66"/>
    </location>
    <ligand>
        <name>tRNA</name>
        <dbReference type="ChEBI" id="CHEBI:17843"/>
    </ligand>
</feature>
<dbReference type="GO" id="GO:0004045">
    <property type="term" value="F:peptidyl-tRNA hydrolase activity"/>
    <property type="evidence" value="ECO:0007669"/>
    <property type="project" value="UniProtKB-UniRule"/>
</dbReference>
<keyword evidence="2 7" id="KW-0820">tRNA-binding</keyword>
<accession>A0A1I5HGR8</accession>
<reference evidence="11 12" key="1">
    <citation type="submission" date="2016-10" db="EMBL/GenBank/DDBJ databases">
        <authorList>
            <person name="de Groot N.N."/>
        </authorList>
    </citation>
    <scope>NUCLEOTIDE SEQUENCE [LARGE SCALE GENOMIC DNA]</scope>
    <source>
        <strain evidence="11 12">CGMCC 1.9157</strain>
    </source>
</reference>
<feature type="compositionally biased region" description="Low complexity" evidence="10">
    <location>
        <begin position="206"/>
        <end position="228"/>
    </location>
</feature>
<comment type="function">
    <text evidence="7">Hydrolyzes ribosome-free peptidyl-tRNAs (with 1 or more amino acids incorporated), which drop off the ribosome during protein synthesis, or as a result of ribosome stalling.</text>
</comment>
<name>A0A1I5HGR8_9HYPH</name>
<dbReference type="PROSITE" id="PS01195">
    <property type="entry name" value="PEPT_TRNA_HYDROL_1"/>
    <property type="match status" value="1"/>
</dbReference>
<dbReference type="PANTHER" id="PTHR17224:SF1">
    <property type="entry name" value="PEPTIDYL-TRNA HYDROLASE"/>
    <property type="match status" value="1"/>
</dbReference>
<protein>
    <recommendedName>
        <fullName evidence="6 7">Peptidyl-tRNA hydrolase</fullName>
        <shortName evidence="7">Pth</shortName>
        <ecNumber evidence="1 7">3.1.1.29</ecNumber>
    </recommendedName>
</protein>
<dbReference type="EC" id="3.1.1.29" evidence="1 7"/>
<dbReference type="CDD" id="cd00462">
    <property type="entry name" value="PTH"/>
    <property type="match status" value="1"/>
</dbReference>
<evidence type="ECO:0000256" key="6">
    <source>
        <dbReference type="ARBA" id="ARBA00050038"/>
    </source>
</evidence>
<dbReference type="InterPro" id="IPR018171">
    <property type="entry name" value="Pept_tRNA_hydro_CS"/>
</dbReference>
<dbReference type="STRING" id="655353.SAMN04488056_106213"/>
<gene>
    <name evidence="7" type="primary">pth</name>
    <name evidence="11" type="ORF">SAMN04488056_106213</name>
</gene>
<proteinExistence type="inferred from homology"/>
<dbReference type="GO" id="GO:0000049">
    <property type="term" value="F:tRNA binding"/>
    <property type="evidence" value="ECO:0007669"/>
    <property type="project" value="UniProtKB-UniRule"/>
</dbReference>
<evidence type="ECO:0000313" key="12">
    <source>
        <dbReference type="Proteomes" id="UP000199236"/>
    </source>
</evidence>
<evidence type="ECO:0000313" key="11">
    <source>
        <dbReference type="EMBL" id="SFO47051.1"/>
    </source>
</evidence>
<comment type="subunit">
    <text evidence="7">Monomer.</text>
</comment>
<evidence type="ECO:0000256" key="8">
    <source>
        <dbReference type="RuleBase" id="RU000673"/>
    </source>
</evidence>
<dbReference type="RefSeq" id="WP_090073083.1">
    <property type="nucleotide sequence ID" value="NZ_FOVR01000006.1"/>
</dbReference>
<dbReference type="GO" id="GO:0072344">
    <property type="term" value="P:rescue of stalled ribosome"/>
    <property type="evidence" value="ECO:0007669"/>
    <property type="project" value="UniProtKB-UniRule"/>
</dbReference>
<feature type="binding site" evidence="7">
    <location>
        <position position="64"/>
    </location>
    <ligand>
        <name>tRNA</name>
        <dbReference type="ChEBI" id="CHEBI:17843"/>
    </ligand>
</feature>
<keyword evidence="4 7" id="KW-0694">RNA-binding</keyword>
<evidence type="ECO:0000256" key="10">
    <source>
        <dbReference type="SAM" id="MobiDB-lite"/>
    </source>
</evidence>
<feature type="binding site" evidence="7">
    <location>
        <position position="14"/>
    </location>
    <ligand>
        <name>tRNA</name>
        <dbReference type="ChEBI" id="CHEBI:17843"/>
    </ligand>
</feature>
<comment type="catalytic activity">
    <reaction evidence="7 8">
        <text>an N-acyl-L-alpha-aminoacyl-tRNA + H2O = an N-acyl-L-amino acid + a tRNA + H(+)</text>
        <dbReference type="Rhea" id="RHEA:54448"/>
        <dbReference type="Rhea" id="RHEA-COMP:10123"/>
        <dbReference type="Rhea" id="RHEA-COMP:13883"/>
        <dbReference type="ChEBI" id="CHEBI:15377"/>
        <dbReference type="ChEBI" id="CHEBI:15378"/>
        <dbReference type="ChEBI" id="CHEBI:59874"/>
        <dbReference type="ChEBI" id="CHEBI:78442"/>
        <dbReference type="ChEBI" id="CHEBI:138191"/>
        <dbReference type="EC" id="3.1.1.29"/>
    </reaction>
</comment>
<dbReference type="FunFam" id="3.40.50.1470:FF:000001">
    <property type="entry name" value="Peptidyl-tRNA hydrolase"/>
    <property type="match status" value="1"/>
</dbReference>
<evidence type="ECO:0000256" key="9">
    <source>
        <dbReference type="RuleBase" id="RU004320"/>
    </source>
</evidence>
<comment type="subcellular location">
    <subcellularLocation>
        <location evidence="7">Cytoplasm</location>
    </subcellularLocation>
</comment>
<dbReference type="PROSITE" id="PS01196">
    <property type="entry name" value="PEPT_TRNA_HYDROL_2"/>
    <property type="match status" value="1"/>
</dbReference>
<evidence type="ECO:0000256" key="4">
    <source>
        <dbReference type="ARBA" id="ARBA00022884"/>
    </source>
</evidence>
<organism evidence="11 12">
    <name type="scientific">Cohaesibacter marisflavi</name>
    <dbReference type="NCBI Taxonomy" id="655353"/>
    <lineage>
        <taxon>Bacteria</taxon>
        <taxon>Pseudomonadati</taxon>
        <taxon>Pseudomonadota</taxon>
        <taxon>Alphaproteobacteria</taxon>
        <taxon>Hyphomicrobiales</taxon>
        <taxon>Cohaesibacteraceae</taxon>
    </lineage>
</organism>
<keyword evidence="3 7" id="KW-0378">Hydrolase</keyword>
<evidence type="ECO:0000256" key="3">
    <source>
        <dbReference type="ARBA" id="ARBA00022801"/>
    </source>
</evidence>
<dbReference type="AlphaFoldDB" id="A0A1I5HGR8"/>
<dbReference type="Proteomes" id="UP000199236">
    <property type="component" value="Unassembled WGS sequence"/>
</dbReference>
<evidence type="ECO:0000256" key="1">
    <source>
        <dbReference type="ARBA" id="ARBA00013260"/>
    </source>
</evidence>
<feature type="site" description="Discriminates between blocked and unblocked aminoacyl-tRNA" evidence="7">
    <location>
        <position position="9"/>
    </location>
</feature>
<dbReference type="HAMAP" id="MF_00083">
    <property type="entry name" value="Pept_tRNA_hydro_bact"/>
    <property type="match status" value="1"/>
</dbReference>
<dbReference type="EMBL" id="FOVR01000006">
    <property type="protein sequence ID" value="SFO47051.1"/>
    <property type="molecule type" value="Genomic_DNA"/>
</dbReference>
<dbReference type="Pfam" id="PF01195">
    <property type="entry name" value="Pept_tRNA_hydro"/>
    <property type="match status" value="1"/>
</dbReference>
<dbReference type="NCBIfam" id="TIGR00447">
    <property type="entry name" value="pth"/>
    <property type="match status" value="1"/>
</dbReference>
<dbReference type="GO" id="GO:0005737">
    <property type="term" value="C:cytoplasm"/>
    <property type="evidence" value="ECO:0007669"/>
    <property type="project" value="UniProtKB-SubCell"/>
</dbReference>
<evidence type="ECO:0000256" key="5">
    <source>
        <dbReference type="ARBA" id="ARBA00038063"/>
    </source>
</evidence>
<keyword evidence="7" id="KW-0963">Cytoplasm</keyword>
<feature type="region of interest" description="Disordered" evidence="10">
    <location>
        <begin position="186"/>
        <end position="255"/>
    </location>
</feature>